<dbReference type="Gene3D" id="3.40.1190.20">
    <property type="match status" value="1"/>
</dbReference>
<dbReference type="AlphaFoldDB" id="A0A933IB99"/>
<sequence>MSITVVGSIALDSVKTPFGEAKEALGGSALYFSSAASFFTAVSLVGVVGEDFPKGDIEFMAQRGVDLSGLEVSKGETFRWAGSYEYDMNEAKTHATHLNVFETFHPKLSEAHQSAEFLFLGNIHPALQREVIGKVKKPLAIGCDTMNFWIQGSRDELLQTIKLVDIMFINDAEARMLAGVPNLIKAARAIREMGPKILVIKKGEHGAMLFSGQTVFSVPAFPLEDVFDPTGAGDSFAGGFMGYLASKGELNERNLRRAMIYGSVMASFNVEKFSLERLKTLTKDEIENRFKSFKKLSHFEEFEA</sequence>
<evidence type="ECO:0000256" key="2">
    <source>
        <dbReference type="ARBA" id="ARBA00022777"/>
    </source>
</evidence>
<protein>
    <submittedName>
        <fullName evidence="4">Sugar kinase</fullName>
    </submittedName>
</protein>
<dbReference type="PANTHER" id="PTHR10584">
    <property type="entry name" value="SUGAR KINASE"/>
    <property type="match status" value="1"/>
</dbReference>
<feature type="domain" description="Carbohydrate kinase PfkB" evidence="3">
    <location>
        <begin position="35"/>
        <end position="274"/>
    </location>
</feature>
<reference evidence="4" key="1">
    <citation type="submission" date="2020-07" db="EMBL/GenBank/DDBJ databases">
        <title>Huge and variable diversity of episymbiotic CPR bacteria and DPANN archaea in groundwater ecosystems.</title>
        <authorList>
            <person name="He C.Y."/>
            <person name="Keren R."/>
            <person name="Whittaker M."/>
            <person name="Farag I.F."/>
            <person name="Doudna J."/>
            <person name="Cate J.H.D."/>
            <person name="Banfield J.F."/>
        </authorList>
    </citation>
    <scope>NUCLEOTIDE SEQUENCE</scope>
    <source>
        <strain evidence="4">NC_groundwater_1520_Pr4_B-0.1um_53_5</strain>
    </source>
</reference>
<keyword evidence="1" id="KW-0808">Transferase</keyword>
<evidence type="ECO:0000313" key="5">
    <source>
        <dbReference type="Proteomes" id="UP000736328"/>
    </source>
</evidence>
<evidence type="ECO:0000256" key="1">
    <source>
        <dbReference type="ARBA" id="ARBA00022679"/>
    </source>
</evidence>
<gene>
    <name evidence="4" type="ORF">HY768_06165</name>
</gene>
<dbReference type="GO" id="GO:0016301">
    <property type="term" value="F:kinase activity"/>
    <property type="evidence" value="ECO:0007669"/>
    <property type="project" value="UniProtKB-KW"/>
</dbReference>
<name>A0A933IB99_UNCT6</name>
<dbReference type="GO" id="GO:0005829">
    <property type="term" value="C:cytosol"/>
    <property type="evidence" value="ECO:0007669"/>
    <property type="project" value="TreeGrafter"/>
</dbReference>
<dbReference type="PANTHER" id="PTHR10584:SF166">
    <property type="entry name" value="RIBOKINASE"/>
    <property type="match status" value="1"/>
</dbReference>
<dbReference type="InterPro" id="IPR029056">
    <property type="entry name" value="Ribokinase-like"/>
</dbReference>
<organism evidence="4 5">
    <name type="scientific">candidate division TA06 bacterium</name>
    <dbReference type="NCBI Taxonomy" id="2250710"/>
    <lineage>
        <taxon>Bacteria</taxon>
        <taxon>Bacteria division TA06</taxon>
    </lineage>
</organism>
<proteinExistence type="predicted"/>
<dbReference type="SUPFAM" id="SSF53613">
    <property type="entry name" value="Ribokinase-like"/>
    <property type="match status" value="1"/>
</dbReference>
<dbReference type="Pfam" id="PF00294">
    <property type="entry name" value="PfkB"/>
    <property type="match status" value="1"/>
</dbReference>
<dbReference type="PROSITE" id="PS00584">
    <property type="entry name" value="PFKB_KINASES_2"/>
    <property type="match status" value="1"/>
</dbReference>
<evidence type="ECO:0000259" key="3">
    <source>
        <dbReference type="Pfam" id="PF00294"/>
    </source>
</evidence>
<dbReference type="InterPro" id="IPR011611">
    <property type="entry name" value="PfkB_dom"/>
</dbReference>
<accession>A0A933IB99</accession>
<dbReference type="Proteomes" id="UP000736328">
    <property type="component" value="Unassembled WGS sequence"/>
</dbReference>
<comment type="caution">
    <text evidence="4">The sequence shown here is derived from an EMBL/GenBank/DDBJ whole genome shotgun (WGS) entry which is preliminary data.</text>
</comment>
<dbReference type="InterPro" id="IPR002173">
    <property type="entry name" value="Carboh/pur_kinase_PfkB_CS"/>
</dbReference>
<keyword evidence="2 4" id="KW-0418">Kinase</keyword>
<evidence type="ECO:0000313" key="4">
    <source>
        <dbReference type="EMBL" id="MBI4726793.1"/>
    </source>
</evidence>
<dbReference type="EMBL" id="JACQXR010000081">
    <property type="protein sequence ID" value="MBI4726793.1"/>
    <property type="molecule type" value="Genomic_DNA"/>
</dbReference>